<dbReference type="HOGENOM" id="CLU_1966630_0_0_10"/>
<evidence type="ECO:0000313" key="2">
    <source>
        <dbReference type="EMBL" id="ACF10553.1"/>
    </source>
</evidence>
<dbReference type="InterPro" id="IPR001789">
    <property type="entry name" value="Sig_transdc_resp-reg_receiver"/>
</dbReference>
<dbReference type="KEGG" id="cpc:Cpar_0125"/>
<dbReference type="SUPFAM" id="SSF52172">
    <property type="entry name" value="CheY-like"/>
    <property type="match status" value="1"/>
</dbReference>
<evidence type="ECO:0000259" key="1">
    <source>
        <dbReference type="SMART" id="SM00448"/>
    </source>
</evidence>
<dbReference type="eggNOG" id="COG0745">
    <property type="taxonomic scope" value="Bacteria"/>
</dbReference>
<reference evidence="2" key="1">
    <citation type="submission" date="2008-06" db="EMBL/GenBank/DDBJ databases">
        <title>Complete sequence of Chlorobaculum parvum NCIB 8327.</title>
        <authorList>
            <consortium name="US DOE Joint Genome Institute"/>
            <person name="Lucas S."/>
            <person name="Copeland A."/>
            <person name="Lapidus A."/>
            <person name="Glavina del Rio T."/>
            <person name="Dalin E."/>
            <person name="Tice H."/>
            <person name="Bruce D."/>
            <person name="Goodwin L."/>
            <person name="Pitluck S."/>
            <person name="Schmutz J."/>
            <person name="Larimer F."/>
            <person name="Land M."/>
            <person name="Hauser L."/>
            <person name="Kyrpides N."/>
            <person name="Mikhailova N."/>
            <person name="Zhao F."/>
            <person name="Li T."/>
            <person name="Liu Z."/>
            <person name="Overmann J."/>
            <person name="Bryant D.A."/>
            <person name="Richardson P."/>
        </authorList>
    </citation>
    <scope>NUCLEOTIDE SEQUENCE [LARGE SCALE GENOMIC DNA]</scope>
    <source>
        <strain evidence="2">NCIB 8327</strain>
    </source>
</reference>
<accession>B3QRN1</accession>
<gene>
    <name evidence="2" type="ordered locus">Cpar_0125</name>
</gene>
<dbReference type="EMBL" id="CP001099">
    <property type="protein sequence ID" value="ACF10553.1"/>
    <property type="molecule type" value="Genomic_DNA"/>
</dbReference>
<proteinExistence type="predicted"/>
<dbReference type="AlphaFoldDB" id="B3QRN1"/>
<dbReference type="InterPro" id="IPR011006">
    <property type="entry name" value="CheY-like_superfamily"/>
</dbReference>
<dbReference type="STRING" id="517417.Cpar_0125"/>
<name>B3QRN1_CHLP8</name>
<dbReference type="OrthoDB" id="7631574at2"/>
<dbReference type="SMART" id="SM00448">
    <property type="entry name" value="REC"/>
    <property type="match status" value="1"/>
</dbReference>
<dbReference type="GO" id="GO:0000160">
    <property type="term" value="P:phosphorelay signal transduction system"/>
    <property type="evidence" value="ECO:0007669"/>
    <property type="project" value="InterPro"/>
</dbReference>
<sequence>MRVLIVENEFAELKNVFEAASLYYFESKLQYDVCGLSQHLKDYIGVTYYDYIFVDIDLSVNSAKDGYGVIFDLIYDYGVSSGNIIVMTGHNKIHEELKIKGLPALQILSKPIDMDEVYYALNGGNEL</sequence>
<keyword evidence="3" id="KW-1185">Reference proteome</keyword>
<feature type="domain" description="Response regulatory" evidence="1">
    <location>
        <begin position="1"/>
        <end position="121"/>
    </location>
</feature>
<dbReference type="RefSeq" id="WP_012501388.1">
    <property type="nucleotide sequence ID" value="NC_011027.1"/>
</dbReference>
<dbReference type="Proteomes" id="UP000008811">
    <property type="component" value="Chromosome"/>
</dbReference>
<organism evidence="2 3">
    <name type="scientific">Chlorobaculum parvum (strain DSM 263 / NCIMB 8327)</name>
    <name type="common">Chlorobium vibrioforme subsp. thiosulfatophilum</name>
    <dbReference type="NCBI Taxonomy" id="517417"/>
    <lineage>
        <taxon>Bacteria</taxon>
        <taxon>Pseudomonadati</taxon>
        <taxon>Chlorobiota</taxon>
        <taxon>Chlorobiia</taxon>
        <taxon>Chlorobiales</taxon>
        <taxon>Chlorobiaceae</taxon>
        <taxon>Chlorobaculum</taxon>
    </lineage>
</organism>
<protein>
    <submittedName>
        <fullName evidence="2">Response regulator receiver protein</fullName>
    </submittedName>
</protein>
<dbReference type="Gene3D" id="3.40.50.2300">
    <property type="match status" value="1"/>
</dbReference>
<evidence type="ECO:0000313" key="3">
    <source>
        <dbReference type="Proteomes" id="UP000008811"/>
    </source>
</evidence>